<dbReference type="Gene3D" id="2.20.28.20">
    <property type="entry name" value="Methionyl-tRNA synthetase, Zn-domain"/>
    <property type="match status" value="1"/>
</dbReference>
<comment type="function">
    <text evidence="1 16">Is required not only for elongation of protein synthesis but also for the initiation of all mRNA translation through initiator tRNA(fMet) aminoacylation.</text>
</comment>
<dbReference type="GO" id="GO:0000049">
    <property type="term" value="F:tRNA binding"/>
    <property type="evidence" value="ECO:0007669"/>
    <property type="project" value="UniProtKB-UniRule"/>
</dbReference>
<evidence type="ECO:0000259" key="17">
    <source>
        <dbReference type="PROSITE" id="PS50886"/>
    </source>
</evidence>
<keyword evidence="14 16" id="KW-0030">Aminoacyl-tRNA synthetase</keyword>
<dbReference type="InterPro" id="IPR023458">
    <property type="entry name" value="Met-tRNA_ligase_1"/>
</dbReference>
<dbReference type="Gene3D" id="3.40.50.620">
    <property type="entry name" value="HUPs"/>
    <property type="match status" value="1"/>
</dbReference>
<dbReference type="AlphaFoldDB" id="A0A235BTP5"/>
<dbReference type="InterPro" id="IPR014758">
    <property type="entry name" value="Met-tRNA_synth"/>
</dbReference>
<dbReference type="GO" id="GO:0005524">
    <property type="term" value="F:ATP binding"/>
    <property type="evidence" value="ECO:0007669"/>
    <property type="project" value="UniProtKB-UniRule"/>
</dbReference>
<gene>
    <name evidence="16" type="primary">metG</name>
    <name evidence="18" type="ORF">CH333_05325</name>
</gene>
<comment type="catalytic activity">
    <reaction evidence="15 16">
        <text>tRNA(Met) + L-methionine + ATP = L-methionyl-tRNA(Met) + AMP + diphosphate</text>
        <dbReference type="Rhea" id="RHEA:13481"/>
        <dbReference type="Rhea" id="RHEA-COMP:9667"/>
        <dbReference type="Rhea" id="RHEA-COMP:9698"/>
        <dbReference type="ChEBI" id="CHEBI:30616"/>
        <dbReference type="ChEBI" id="CHEBI:33019"/>
        <dbReference type="ChEBI" id="CHEBI:57844"/>
        <dbReference type="ChEBI" id="CHEBI:78442"/>
        <dbReference type="ChEBI" id="CHEBI:78530"/>
        <dbReference type="ChEBI" id="CHEBI:456215"/>
        <dbReference type="EC" id="6.1.1.10"/>
    </reaction>
</comment>
<dbReference type="HAMAP" id="MF_00098">
    <property type="entry name" value="Met_tRNA_synth_type1"/>
    <property type="match status" value="1"/>
</dbReference>
<feature type="domain" description="TRNA-binding" evidence="17">
    <location>
        <begin position="559"/>
        <end position="659"/>
    </location>
</feature>
<dbReference type="EMBL" id="NOZQ01000109">
    <property type="protein sequence ID" value="OYD15596.1"/>
    <property type="molecule type" value="Genomic_DNA"/>
</dbReference>
<dbReference type="GO" id="GO:0005829">
    <property type="term" value="C:cytosol"/>
    <property type="evidence" value="ECO:0007669"/>
    <property type="project" value="TreeGrafter"/>
</dbReference>
<feature type="binding site" evidence="16">
    <location>
        <position position="156"/>
    </location>
    <ligand>
        <name>Zn(2+)</name>
        <dbReference type="ChEBI" id="CHEBI:29105"/>
    </ligand>
</feature>
<name>A0A235BTP5_UNCW3</name>
<evidence type="ECO:0000256" key="6">
    <source>
        <dbReference type="ARBA" id="ARBA00022555"/>
    </source>
</evidence>
<dbReference type="PRINTS" id="PR01041">
    <property type="entry name" value="TRNASYNTHMET"/>
</dbReference>
<dbReference type="PROSITE" id="PS00178">
    <property type="entry name" value="AA_TRNA_LIGASE_I"/>
    <property type="match status" value="1"/>
</dbReference>
<dbReference type="InterPro" id="IPR004495">
    <property type="entry name" value="Met-tRNA-synth_bsu_C"/>
</dbReference>
<dbReference type="EC" id="6.1.1.10" evidence="16"/>
<comment type="subunit">
    <text evidence="4 16">Homodimer.</text>
</comment>
<dbReference type="InterPro" id="IPR041872">
    <property type="entry name" value="Anticodon_Met"/>
</dbReference>
<dbReference type="Pfam" id="PF09334">
    <property type="entry name" value="tRNA-synt_1g"/>
    <property type="match status" value="1"/>
</dbReference>
<dbReference type="Pfam" id="PF19303">
    <property type="entry name" value="Anticodon_3"/>
    <property type="match status" value="1"/>
</dbReference>
<evidence type="ECO:0000256" key="10">
    <source>
        <dbReference type="ARBA" id="ARBA00022833"/>
    </source>
</evidence>
<evidence type="ECO:0000256" key="2">
    <source>
        <dbReference type="ARBA" id="ARBA00004496"/>
    </source>
</evidence>
<keyword evidence="5 16" id="KW-0963">Cytoplasm</keyword>
<dbReference type="InterPro" id="IPR012340">
    <property type="entry name" value="NA-bd_OB-fold"/>
</dbReference>
<evidence type="ECO:0000256" key="9">
    <source>
        <dbReference type="ARBA" id="ARBA00022741"/>
    </source>
</evidence>
<dbReference type="InterPro" id="IPR029038">
    <property type="entry name" value="MetRS_Zn"/>
</dbReference>
<dbReference type="GO" id="GO:0004825">
    <property type="term" value="F:methionine-tRNA ligase activity"/>
    <property type="evidence" value="ECO:0007669"/>
    <property type="project" value="UniProtKB-UniRule"/>
</dbReference>
<feature type="binding site" evidence="16">
    <location>
        <position position="159"/>
    </location>
    <ligand>
        <name>Zn(2+)</name>
        <dbReference type="ChEBI" id="CHEBI:29105"/>
    </ligand>
</feature>
<dbReference type="GO" id="GO:0006431">
    <property type="term" value="P:methionyl-tRNA aminoacylation"/>
    <property type="evidence" value="ECO:0007669"/>
    <property type="project" value="UniProtKB-UniRule"/>
</dbReference>
<reference evidence="18 19" key="1">
    <citation type="submission" date="2017-07" db="EMBL/GenBank/DDBJ databases">
        <title>Recovery of genomes from metagenomes via a dereplication, aggregation, and scoring strategy.</title>
        <authorList>
            <person name="Sieber C.M."/>
            <person name="Probst A.J."/>
            <person name="Sharrar A."/>
            <person name="Thomas B.C."/>
            <person name="Hess M."/>
            <person name="Tringe S.G."/>
            <person name="Banfield J.F."/>
        </authorList>
    </citation>
    <scope>NUCLEOTIDE SEQUENCE [LARGE SCALE GENOMIC DNA]</scope>
    <source>
        <strain evidence="18">JGI_Cruoil_03_44_89</strain>
    </source>
</reference>
<dbReference type="Proteomes" id="UP000215215">
    <property type="component" value="Unassembled WGS sequence"/>
</dbReference>
<comment type="caution">
    <text evidence="18">The sequence shown here is derived from an EMBL/GenBank/DDBJ whole genome shotgun (WGS) entry which is preliminary data.</text>
</comment>
<keyword evidence="11 16" id="KW-0067">ATP-binding</keyword>
<proteinExistence type="inferred from homology"/>
<dbReference type="PROSITE" id="PS50886">
    <property type="entry name" value="TRBD"/>
    <property type="match status" value="1"/>
</dbReference>
<evidence type="ECO:0000256" key="1">
    <source>
        <dbReference type="ARBA" id="ARBA00003314"/>
    </source>
</evidence>
<dbReference type="SUPFAM" id="SSF52374">
    <property type="entry name" value="Nucleotidylyl transferase"/>
    <property type="match status" value="1"/>
</dbReference>
<evidence type="ECO:0000256" key="4">
    <source>
        <dbReference type="ARBA" id="ARBA00011738"/>
    </source>
</evidence>
<protein>
    <recommendedName>
        <fullName evidence="16">Methionine--tRNA ligase</fullName>
        <ecNumber evidence="16">6.1.1.10</ecNumber>
    </recommendedName>
    <alternativeName>
        <fullName evidence="16">Methionyl-tRNA synthetase</fullName>
        <shortName evidence="16">MetRS</shortName>
    </alternativeName>
</protein>
<dbReference type="Pfam" id="PF01588">
    <property type="entry name" value="tRNA_bind"/>
    <property type="match status" value="1"/>
</dbReference>
<dbReference type="InterPro" id="IPR002547">
    <property type="entry name" value="tRNA-bd_dom"/>
</dbReference>
<keyword evidence="12 16" id="KW-0694">RNA-binding</keyword>
<dbReference type="CDD" id="cd00814">
    <property type="entry name" value="MetRS_core"/>
    <property type="match status" value="1"/>
</dbReference>
<evidence type="ECO:0000256" key="5">
    <source>
        <dbReference type="ARBA" id="ARBA00022490"/>
    </source>
</evidence>
<keyword evidence="7 16" id="KW-0436">Ligase</keyword>
<comment type="similarity">
    <text evidence="3 16">Belongs to the class-I aminoacyl-tRNA synthetase family. MetG type 1 subfamily.</text>
</comment>
<dbReference type="FunFam" id="2.20.28.20:FF:000001">
    <property type="entry name" value="Methionine--tRNA ligase"/>
    <property type="match status" value="1"/>
</dbReference>
<dbReference type="InterPro" id="IPR001412">
    <property type="entry name" value="aa-tRNA-synth_I_CS"/>
</dbReference>
<evidence type="ECO:0000256" key="11">
    <source>
        <dbReference type="ARBA" id="ARBA00022840"/>
    </source>
</evidence>
<feature type="short sequence motif" description="'KMSKS' region" evidence="16">
    <location>
        <begin position="332"/>
        <end position="336"/>
    </location>
</feature>
<dbReference type="InterPro" id="IPR033911">
    <property type="entry name" value="MetRS_core"/>
</dbReference>
<comment type="subcellular location">
    <subcellularLocation>
        <location evidence="2 16">Cytoplasm</location>
    </subcellularLocation>
</comment>
<comment type="cofactor">
    <cofactor evidence="16">
        <name>Zn(2+)</name>
        <dbReference type="ChEBI" id="CHEBI:29105"/>
    </cofactor>
    <text evidence="16">Binds 1 zinc ion per subunit.</text>
</comment>
<keyword evidence="13 16" id="KW-0648">Protein biosynthesis</keyword>
<dbReference type="PANTHER" id="PTHR45765:SF1">
    <property type="entry name" value="METHIONINE--TRNA LIGASE, CYTOPLASMIC"/>
    <property type="match status" value="1"/>
</dbReference>
<feature type="binding site" evidence="16">
    <location>
        <position position="143"/>
    </location>
    <ligand>
        <name>Zn(2+)</name>
        <dbReference type="ChEBI" id="CHEBI:29105"/>
    </ligand>
</feature>
<dbReference type="SUPFAM" id="SSF50249">
    <property type="entry name" value="Nucleic acid-binding proteins"/>
    <property type="match status" value="1"/>
</dbReference>
<dbReference type="NCBIfam" id="TIGR00398">
    <property type="entry name" value="metG"/>
    <property type="match status" value="1"/>
</dbReference>
<evidence type="ECO:0000256" key="15">
    <source>
        <dbReference type="ARBA" id="ARBA00047364"/>
    </source>
</evidence>
<dbReference type="FunFam" id="2.40.50.140:FF:000042">
    <property type="entry name" value="Methionine--tRNA ligase"/>
    <property type="match status" value="1"/>
</dbReference>
<dbReference type="Gene3D" id="1.10.730.10">
    <property type="entry name" value="Isoleucyl-tRNA Synthetase, Domain 1"/>
    <property type="match status" value="1"/>
</dbReference>
<dbReference type="CDD" id="cd02800">
    <property type="entry name" value="tRNA_bind_EcMetRS_like"/>
    <property type="match status" value="1"/>
</dbReference>
<feature type="short sequence motif" description="'HIGH' region" evidence="16">
    <location>
        <begin position="11"/>
        <end position="21"/>
    </location>
</feature>
<dbReference type="InterPro" id="IPR009080">
    <property type="entry name" value="tRNAsynth_Ia_anticodon-bd"/>
</dbReference>
<dbReference type="CDD" id="cd07957">
    <property type="entry name" value="Anticodon_Ia_Met"/>
    <property type="match status" value="1"/>
</dbReference>
<keyword evidence="10 16" id="KW-0862">Zinc</keyword>
<dbReference type="NCBIfam" id="NF001100">
    <property type="entry name" value="PRK00133.1"/>
    <property type="match status" value="1"/>
</dbReference>
<keyword evidence="9 16" id="KW-0547">Nucleotide-binding</keyword>
<dbReference type="Gene3D" id="2.40.50.140">
    <property type="entry name" value="Nucleic acid-binding proteins"/>
    <property type="match status" value="1"/>
</dbReference>
<evidence type="ECO:0000256" key="14">
    <source>
        <dbReference type="ARBA" id="ARBA00023146"/>
    </source>
</evidence>
<evidence type="ECO:0000256" key="8">
    <source>
        <dbReference type="ARBA" id="ARBA00022723"/>
    </source>
</evidence>
<dbReference type="SUPFAM" id="SSF57770">
    <property type="entry name" value="Methionyl-tRNA synthetase (MetRS), Zn-domain"/>
    <property type="match status" value="1"/>
</dbReference>
<evidence type="ECO:0000256" key="12">
    <source>
        <dbReference type="ARBA" id="ARBA00022884"/>
    </source>
</evidence>
<keyword evidence="8 16" id="KW-0479">Metal-binding</keyword>
<sequence>MDKILVTTALPYANGPIHLGHLAGCYLPADVYVRYQRLRKRNCIHIGGTDENGVPITIKAEQEGKTPREIVDYYHKTIKESFAKFGIKFDNFSRTSIPLHYKTSQDFFLNLHGKGYIVPKIQKQFFCPRCQRFLPDRYVEGTCPYCGSEGARGDQCDECGKWLEPLDLKNPRCKLCGSTPVYRKTKQWFFRLDLLEPRLKEWLVSKRDWKENVRSFTLGWIKQGLKPRAITRDISWGIPVPLPEANGKVLYVWFDNVIGYISSTKEWAQKLGEPEKWRDYWFSQDTRLVHFIGKDNIVFHAINWPAMLMAHGEFILPSQIPANEFLTIEAKQMSTSRNWAIWLDDYLDRFPPDPLRYVLASNAPERSDSNFTWDGYRMKTNNELVGTFGNLVNRTLQFINSYMGGKIPEKSSLQAADMEVLNKINEKKKEVGDAYENFSPKRATEKFMELAREGNRYFDYSKPWELRKNDRERLSTVIWLATSLIANLGVMAEPVIPFTAEKIKNFLGIKHWEWDDVVGEIINQGAQLGKTEILFKPVSRGKIVLERRKMMGNIIRFSEFEALDLRIAEIKGAERIEGTDKLIKLLVDTGGDTRDLVAGIGNVYEPEELIGKKIVVLLNLEPKKIRGVESRGMLLAAVHDGKPVLLTVDADVPPGCVVS</sequence>
<feature type="binding site" evidence="16">
    <location>
        <position position="335"/>
    </location>
    <ligand>
        <name>ATP</name>
        <dbReference type="ChEBI" id="CHEBI:30616"/>
    </ligand>
</feature>
<dbReference type="InterPro" id="IPR015413">
    <property type="entry name" value="Methionyl/Leucyl_tRNA_Synth"/>
</dbReference>
<evidence type="ECO:0000313" key="18">
    <source>
        <dbReference type="EMBL" id="OYD15596.1"/>
    </source>
</evidence>
<evidence type="ECO:0000256" key="7">
    <source>
        <dbReference type="ARBA" id="ARBA00022598"/>
    </source>
</evidence>
<dbReference type="PANTHER" id="PTHR45765">
    <property type="entry name" value="METHIONINE--TRNA LIGASE"/>
    <property type="match status" value="1"/>
</dbReference>
<dbReference type="SUPFAM" id="SSF47323">
    <property type="entry name" value="Anticodon-binding domain of a subclass of class I aminoacyl-tRNA synthetases"/>
    <property type="match status" value="1"/>
</dbReference>
<accession>A0A235BTP5</accession>
<feature type="binding site" evidence="16">
    <location>
        <position position="146"/>
    </location>
    <ligand>
        <name>Zn(2+)</name>
        <dbReference type="ChEBI" id="CHEBI:29105"/>
    </ligand>
</feature>
<dbReference type="InterPro" id="IPR014729">
    <property type="entry name" value="Rossmann-like_a/b/a_fold"/>
</dbReference>
<evidence type="ECO:0000313" key="19">
    <source>
        <dbReference type="Proteomes" id="UP000215215"/>
    </source>
</evidence>
<organism evidence="18 19">
    <name type="scientific">candidate division WOR-3 bacterium JGI_Cruoil_03_44_89</name>
    <dbReference type="NCBI Taxonomy" id="1973748"/>
    <lineage>
        <taxon>Bacteria</taxon>
        <taxon>Bacteria division WOR-3</taxon>
    </lineage>
</organism>
<evidence type="ECO:0000256" key="13">
    <source>
        <dbReference type="ARBA" id="ARBA00022917"/>
    </source>
</evidence>
<evidence type="ECO:0000256" key="3">
    <source>
        <dbReference type="ARBA" id="ARBA00008258"/>
    </source>
</evidence>
<dbReference type="GO" id="GO:0046872">
    <property type="term" value="F:metal ion binding"/>
    <property type="evidence" value="ECO:0007669"/>
    <property type="project" value="UniProtKB-KW"/>
</dbReference>
<evidence type="ECO:0000256" key="16">
    <source>
        <dbReference type="HAMAP-Rule" id="MF_00098"/>
    </source>
</evidence>
<keyword evidence="6 16" id="KW-0820">tRNA-binding</keyword>